<accession>A0A6J6XSW4</accession>
<proteinExistence type="predicted"/>
<organism evidence="4">
    <name type="scientific">freshwater metagenome</name>
    <dbReference type="NCBI Taxonomy" id="449393"/>
    <lineage>
        <taxon>unclassified sequences</taxon>
        <taxon>metagenomes</taxon>
        <taxon>ecological metagenomes</taxon>
    </lineage>
</organism>
<dbReference type="AlphaFoldDB" id="A0A6J6XSW4"/>
<gene>
    <name evidence="4" type="ORF">UFOPK2975_01141</name>
</gene>
<dbReference type="EMBL" id="CAFAAG010000104">
    <property type="protein sequence ID" value="CAB4798893.1"/>
    <property type="molecule type" value="Genomic_DNA"/>
</dbReference>
<dbReference type="Gene3D" id="3.40.1280.10">
    <property type="match status" value="1"/>
</dbReference>
<dbReference type="InterPro" id="IPR029026">
    <property type="entry name" value="tRNA_m1G_MTases_N"/>
</dbReference>
<dbReference type="PANTHER" id="PTHR43191">
    <property type="entry name" value="RRNA METHYLTRANSFERASE 3"/>
    <property type="match status" value="1"/>
</dbReference>
<name>A0A6J6XSW4_9ZZZZ</name>
<protein>
    <submittedName>
        <fullName evidence="4">Unannotated protein</fullName>
    </submittedName>
</protein>
<dbReference type="GO" id="GO:0008173">
    <property type="term" value="F:RNA methyltransferase activity"/>
    <property type="evidence" value="ECO:0007669"/>
    <property type="project" value="InterPro"/>
</dbReference>
<dbReference type="InterPro" id="IPR029028">
    <property type="entry name" value="Alpha/beta_knot_MTases"/>
</dbReference>
<dbReference type="GO" id="GO:0006396">
    <property type="term" value="P:RNA processing"/>
    <property type="evidence" value="ECO:0007669"/>
    <property type="project" value="InterPro"/>
</dbReference>
<evidence type="ECO:0000259" key="3">
    <source>
        <dbReference type="Pfam" id="PF00588"/>
    </source>
</evidence>
<dbReference type="GO" id="GO:0003723">
    <property type="term" value="F:RNA binding"/>
    <property type="evidence" value="ECO:0007669"/>
    <property type="project" value="InterPro"/>
</dbReference>
<dbReference type="GO" id="GO:0032259">
    <property type="term" value="P:methylation"/>
    <property type="evidence" value="ECO:0007669"/>
    <property type="project" value="UniProtKB-KW"/>
</dbReference>
<dbReference type="SUPFAM" id="SSF75217">
    <property type="entry name" value="alpha/beta knot"/>
    <property type="match status" value="1"/>
</dbReference>
<reference evidence="4" key="1">
    <citation type="submission" date="2020-05" db="EMBL/GenBank/DDBJ databases">
        <authorList>
            <person name="Chiriac C."/>
            <person name="Salcher M."/>
            <person name="Ghai R."/>
            <person name="Kavagutti S V."/>
        </authorList>
    </citation>
    <scope>NUCLEOTIDE SEQUENCE</scope>
</reference>
<dbReference type="SUPFAM" id="SSF55315">
    <property type="entry name" value="L30e-like"/>
    <property type="match status" value="1"/>
</dbReference>
<evidence type="ECO:0000256" key="1">
    <source>
        <dbReference type="ARBA" id="ARBA00022603"/>
    </source>
</evidence>
<dbReference type="PANTHER" id="PTHR43191:SF12">
    <property type="entry name" value="RRNA METHYLASE"/>
    <property type="match status" value="1"/>
</dbReference>
<evidence type="ECO:0000256" key="2">
    <source>
        <dbReference type="ARBA" id="ARBA00022679"/>
    </source>
</evidence>
<sequence>MIIEVDDAADERLNAFRWRERQLNTIAQRKAAQVNNLESTGMFVAEGDLVVRRALDAGCKPSVVLCDPKCAQEFVADITQHGGITLSASADVRREVTGLGVPLDAIGVFHRPALRDAPSLISTSTRLIILDCIDNPSNVGAIARSAVALGWDAMLLDPTSSDPLTRRALRVSMGTTFNLPYARITDISTTLHQLASRGFAVVGMTLTHPTKQVLPMNHINLADSQPRALVLGSERQGLSDAALEACTILTNIPMAVGIDSLNVASATAIACYALK</sequence>
<feature type="domain" description="tRNA/rRNA methyltransferase SpoU type" evidence="3">
    <location>
        <begin position="127"/>
        <end position="272"/>
    </location>
</feature>
<evidence type="ECO:0000313" key="4">
    <source>
        <dbReference type="EMBL" id="CAB4798893.1"/>
    </source>
</evidence>
<dbReference type="CDD" id="cd18095">
    <property type="entry name" value="SpoU-like_rRNA-MTase"/>
    <property type="match status" value="1"/>
</dbReference>
<keyword evidence="1" id="KW-0489">Methyltransferase</keyword>
<dbReference type="InterPro" id="IPR051259">
    <property type="entry name" value="rRNA_Methyltransferase"/>
</dbReference>
<dbReference type="Pfam" id="PF00588">
    <property type="entry name" value="SpoU_methylase"/>
    <property type="match status" value="1"/>
</dbReference>
<dbReference type="InterPro" id="IPR029064">
    <property type="entry name" value="Ribosomal_eL30-like_sf"/>
</dbReference>
<dbReference type="InterPro" id="IPR001537">
    <property type="entry name" value="SpoU_MeTrfase"/>
</dbReference>
<keyword evidence="2" id="KW-0808">Transferase</keyword>